<organism evidence="2 3">
    <name type="scientific">Platanthera guangdongensis</name>
    <dbReference type="NCBI Taxonomy" id="2320717"/>
    <lineage>
        <taxon>Eukaryota</taxon>
        <taxon>Viridiplantae</taxon>
        <taxon>Streptophyta</taxon>
        <taxon>Embryophyta</taxon>
        <taxon>Tracheophyta</taxon>
        <taxon>Spermatophyta</taxon>
        <taxon>Magnoliopsida</taxon>
        <taxon>Liliopsida</taxon>
        <taxon>Asparagales</taxon>
        <taxon>Orchidaceae</taxon>
        <taxon>Orchidoideae</taxon>
        <taxon>Orchideae</taxon>
        <taxon>Orchidinae</taxon>
        <taxon>Platanthera</taxon>
    </lineage>
</organism>
<gene>
    <name evidence="2" type="ORF">KSP40_PGU005925</name>
</gene>
<evidence type="ECO:0000313" key="2">
    <source>
        <dbReference type="EMBL" id="KAK8955722.1"/>
    </source>
</evidence>
<name>A0ABR2M0U8_9ASPA</name>
<feature type="region of interest" description="Disordered" evidence="1">
    <location>
        <begin position="1"/>
        <end position="43"/>
    </location>
</feature>
<dbReference type="EMBL" id="JBBWWR010000013">
    <property type="protein sequence ID" value="KAK8955722.1"/>
    <property type="molecule type" value="Genomic_DNA"/>
</dbReference>
<feature type="region of interest" description="Disordered" evidence="1">
    <location>
        <begin position="78"/>
        <end position="124"/>
    </location>
</feature>
<comment type="caution">
    <text evidence="2">The sequence shown here is derived from an EMBL/GenBank/DDBJ whole genome shotgun (WGS) entry which is preliminary data.</text>
</comment>
<evidence type="ECO:0000256" key="1">
    <source>
        <dbReference type="SAM" id="MobiDB-lite"/>
    </source>
</evidence>
<sequence>MGKKRKDKMIAAPVMEKVLSPTPPASISRASSDASDSPDESLTPSCPSVLILRVVPSHSCCLNLIAFGREALMERGGLVPSSPPRRVQHGVSAAGDSWRTEVDDGGSAERAGSSSLESKGGRNAVGMGNPVQAFAPFVAGDARDQDASWASMVDADELVRSDAGMPTLDVNANAGLVAPKGVLPGEMGVVLALVLLQKAKIDDGGGFGAPSPTQTQADAGIVLAEDMADDPDLDDAELNAMEEAFYPLADGAESENIGFPASKGVGGNIDCNAIPDLGALPSASAARSVVGVTNFWDGVVCAPTGRSSVVHQSGFRGGCNFTQATTSYAGGGSLSPDLC</sequence>
<proteinExistence type="predicted"/>
<reference evidence="2 3" key="1">
    <citation type="journal article" date="2022" name="Nat. Plants">
        <title>Genomes of leafy and leafless Platanthera orchids illuminate the evolution of mycoheterotrophy.</title>
        <authorList>
            <person name="Li M.H."/>
            <person name="Liu K.W."/>
            <person name="Li Z."/>
            <person name="Lu H.C."/>
            <person name="Ye Q.L."/>
            <person name="Zhang D."/>
            <person name="Wang J.Y."/>
            <person name="Li Y.F."/>
            <person name="Zhong Z.M."/>
            <person name="Liu X."/>
            <person name="Yu X."/>
            <person name="Liu D.K."/>
            <person name="Tu X.D."/>
            <person name="Liu B."/>
            <person name="Hao Y."/>
            <person name="Liao X.Y."/>
            <person name="Jiang Y.T."/>
            <person name="Sun W.H."/>
            <person name="Chen J."/>
            <person name="Chen Y.Q."/>
            <person name="Ai Y."/>
            <person name="Zhai J.W."/>
            <person name="Wu S.S."/>
            <person name="Zhou Z."/>
            <person name="Hsiao Y.Y."/>
            <person name="Wu W.L."/>
            <person name="Chen Y.Y."/>
            <person name="Lin Y.F."/>
            <person name="Hsu J.L."/>
            <person name="Li C.Y."/>
            <person name="Wang Z.W."/>
            <person name="Zhao X."/>
            <person name="Zhong W.Y."/>
            <person name="Ma X.K."/>
            <person name="Ma L."/>
            <person name="Huang J."/>
            <person name="Chen G.Z."/>
            <person name="Huang M.Z."/>
            <person name="Huang L."/>
            <person name="Peng D.H."/>
            <person name="Luo Y.B."/>
            <person name="Zou S.Q."/>
            <person name="Chen S.P."/>
            <person name="Lan S."/>
            <person name="Tsai W.C."/>
            <person name="Van de Peer Y."/>
            <person name="Liu Z.J."/>
        </authorList>
    </citation>
    <scope>NUCLEOTIDE SEQUENCE [LARGE SCALE GENOMIC DNA]</scope>
    <source>
        <strain evidence="2">Lor288</strain>
    </source>
</reference>
<protein>
    <submittedName>
        <fullName evidence="2">Uncharacterized protein</fullName>
    </submittedName>
</protein>
<feature type="compositionally biased region" description="Low complexity" evidence="1">
    <location>
        <begin position="25"/>
        <end position="35"/>
    </location>
</feature>
<dbReference type="Proteomes" id="UP001412067">
    <property type="component" value="Unassembled WGS sequence"/>
</dbReference>
<evidence type="ECO:0000313" key="3">
    <source>
        <dbReference type="Proteomes" id="UP001412067"/>
    </source>
</evidence>
<keyword evidence="3" id="KW-1185">Reference proteome</keyword>
<accession>A0ABR2M0U8</accession>